<dbReference type="RefSeq" id="WP_156342511.1">
    <property type="nucleotide sequence ID" value="NZ_CACRSY010000014.1"/>
</dbReference>
<gene>
    <name evidence="5 6" type="primary">argD</name>
    <name evidence="6" type="ORF">BHLFYP23_00506</name>
</gene>
<dbReference type="NCBIfam" id="TIGR00707">
    <property type="entry name" value="argD"/>
    <property type="match status" value="1"/>
</dbReference>
<comment type="subunit">
    <text evidence="5">Homodimer.</text>
</comment>
<reference evidence="6" key="1">
    <citation type="submission" date="2019-11" db="EMBL/GenBank/DDBJ databases">
        <authorList>
            <person name="Feng L."/>
        </authorList>
    </citation>
    <scope>NUCLEOTIDE SEQUENCE</scope>
    <source>
        <strain evidence="6">BhanseniiLFYP23</strain>
    </source>
</reference>
<dbReference type="InterPro" id="IPR015421">
    <property type="entry name" value="PyrdxlP-dep_Trfase_major"/>
</dbReference>
<dbReference type="UniPathway" id="UPA00068">
    <property type="reaction ID" value="UER00109"/>
</dbReference>
<dbReference type="Pfam" id="PF00202">
    <property type="entry name" value="Aminotran_3"/>
    <property type="match status" value="1"/>
</dbReference>
<evidence type="ECO:0000313" key="6">
    <source>
        <dbReference type="EMBL" id="VYT18440.1"/>
    </source>
</evidence>
<comment type="caution">
    <text evidence="5">Lacks conserved residue(s) required for the propagation of feature annotation.</text>
</comment>
<dbReference type="InterPro" id="IPR004636">
    <property type="entry name" value="AcOrn/SuccOrn_fam"/>
</dbReference>
<comment type="miscellaneous">
    <text evidence="5">May also have succinyldiaminopimelate aminotransferase activity, thus carrying out the corresponding step in lysine biosynthesis.</text>
</comment>
<dbReference type="InterPro" id="IPR015424">
    <property type="entry name" value="PyrdxlP-dep_Trfase"/>
</dbReference>
<keyword evidence="3 5" id="KW-0808">Transferase</keyword>
<dbReference type="EC" id="2.6.1.11" evidence="5"/>
<keyword evidence="5" id="KW-0963">Cytoplasm</keyword>
<dbReference type="GO" id="GO:0042802">
    <property type="term" value="F:identical protein binding"/>
    <property type="evidence" value="ECO:0007669"/>
    <property type="project" value="TreeGrafter"/>
</dbReference>
<keyword evidence="4 5" id="KW-0663">Pyridoxal phosphate</keyword>
<dbReference type="NCBIfam" id="NF002325">
    <property type="entry name" value="PRK01278.1"/>
    <property type="match status" value="1"/>
</dbReference>
<dbReference type="PIRSF" id="PIRSF000521">
    <property type="entry name" value="Transaminase_4ab_Lys_Orn"/>
    <property type="match status" value="1"/>
</dbReference>
<dbReference type="EMBL" id="CACRSY010000014">
    <property type="protein sequence ID" value="VYT18440.1"/>
    <property type="molecule type" value="Genomic_DNA"/>
</dbReference>
<dbReference type="InterPro" id="IPR050103">
    <property type="entry name" value="Class-III_PLP-dep_AT"/>
</dbReference>
<dbReference type="GO" id="GO:0003992">
    <property type="term" value="F:N2-acetyl-L-ornithine:2-oxoglutarate 5-aminotransferase activity"/>
    <property type="evidence" value="ECO:0007669"/>
    <property type="project" value="UniProtKB-UniRule"/>
</dbReference>
<dbReference type="PROSITE" id="PS00600">
    <property type="entry name" value="AA_TRANSFER_CLASS_3"/>
    <property type="match status" value="1"/>
</dbReference>
<feature type="binding site" evidence="5">
    <location>
        <begin position="104"/>
        <end position="105"/>
    </location>
    <ligand>
        <name>pyridoxal 5'-phosphate</name>
        <dbReference type="ChEBI" id="CHEBI:597326"/>
    </ligand>
</feature>
<comment type="subcellular location">
    <subcellularLocation>
        <location evidence="5">Cytoplasm</location>
    </subcellularLocation>
</comment>
<evidence type="ECO:0000256" key="4">
    <source>
        <dbReference type="ARBA" id="ARBA00022898"/>
    </source>
</evidence>
<evidence type="ECO:0000256" key="2">
    <source>
        <dbReference type="ARBA" id="ARBA00022605"/>
    </source>
</evidence>
<comment type="cofactor">
    <cofactor evidence="5">
        <name>pyridoxal 5'-phosphate</name>
        <dbReference type="ChEBI" id="CHEBI:597326"/>
    </cofactor>
    <text evidence="5">Binds 1 pyridoxal phosphate per subunit.</text>
</comment>
<feature type="binding site" evidence="5">
    <location>
        <position position="136"/>
    </location>
    <ligand>
        <name>pyridoxal 5'-phosphate</name>
        <dbReference type="ChEBI" id="CHEBI:597326"/>
    </ligand>
</feature>
<dbReference type="HAMAP" id="MF_01107">
    <property type="entry name" value="ArgD_aminotrans_3"/>
    <property type="match status" value="1"/>
</dbReference>
<evidence type="ECO:0000256" key="3">
    <source>
        <dbReference type="ARBA" id="ARBA00022679"/>
    </source>
</evidence>
<comment type="similarity">
    <text evidence="5">Belongs to the class-III pyridoxal-phosphate-dependent aminotransferase family. ArgD subfamily.</text>
</comment>
<evidence type="ECO:0000256" key="5">
    <source>
        <dbReference type="HAMAP-Rule" id="MF_01107"/>
    </source>
</evidence>
<dbReference type="InterPro" id="IPR005814">
    <property type="entry name" value="Aminotrans_3"/>
</dbReference>
<dbReference type="PANTHER" id="PTHR11986">
    <property type="entry name" value="AMINOTRANSFERASE CLASS III"/>
    <property type="match status" value="1"/>
</dbReference>
<dbReference type="GO" id="GO:0005737">
    <property type="term" value="C:cytoplasm"/>
    <property type="evidence" value="ECO:0007669"/>
    <property type="project" value="UniProtKB-SubCell"/>
</dbReference>
<organism evidence="6">
    <name type="scientific">Blautia hansenii</name>
    <name type="common">Ruminococcus hansenii</name>
    <dbReference type="NCBI Taxonomy" id="1322"/>
    <lineage>
        <taxon>Bacteria</taxon>
        <taxon>Bacillati</taxon>
        <taxon>Bacillota</taxon>
        <taxon>Clostridia</taxon>
        <taxon>Lachnospirales</taxon>
        <taxon>Lachnospiraceae</taxon>
        <taxon>Blautia</taxon>
    </lineage>
</organism>
<dbReference type="FunFam" id="3.40.640.10:FF:000004">
    <property type="entry name" value="Acetylornithine aminotransferase"/>
    <property type="match status" value="1"/>
</dbReference>
<dbReference type="PANTHER" id="PTHR11986:SF79">
    <property type="entry name" value="ACETYLORNITHINE AMINOTRANSFERASE, MITOCHONDRIAL"/>
    <property type="match status" value="1"/>
</dbReference>
<keyword evidence="5" id="KW-0055">Arginine biosynthesis</keyword>
<dbReference type="InterPro" id="IPR015422">
    <property type="entry name" value="PyrdxlP-dep_Trfase_small"/>
</dbReference>
<feature type="binding site" evidence="5">
    <location>
        <begin position="221"/>
        <end position="224"/>
    </location>
    <ligand>
        <name>pyridoxal 5'-phosphate</name>
        <dbReference type="ChEBI" id="CHEBI:597326"/>
    </ligand>
</feature>
<dbReference type="GO" id="GO:0030170">
    <property type="term" value="F:pyridoxal phosphate binding"/>
    <property type="evidence" value="ECO:0007669"/>
    <property type="project" value="InterPro"/>
</dbReference>
<dbReference type="CDD" id="cd00610">
    <property type="entry name" value="OAT_like"/>
    <property type="match status" value="1"/>
</dbReference>
<feature type="binding site" evidence="5">
    <location>
        <position position="280"/>
    </location>
    <ligand>
        <name>pyridoxal 5'-phosphate</name>
        <dbReference type="ChEBI" id="CHEBI:597326"/>
    </ligand>
</feature>
<dbReference type="AlphaFoldDB" id="A0A6N2UL72"/>
<keyword evidence="1 5" id="KW-0032">Aminotransferase</keyword>
<comment type="catalytic activity">
    <reaction evidence="5">
        <text>N(2)-acetyl-L-ornithine + 2-oxoglutarate = N-acetyl-L-glutamate 5-semialdehyde + L-glutamate</text>
        <dbReference type="Rhea" id="RHEA:18049"/>
        <dbReference type="ChEBI" id="CHEBI:16810"/>
        <dbReference type="ChEBI" id="CHEBI:29123"/>
        <dbReference type="ChEBI" id="CHEBI:29985"/>
        <dbReference type="ChEBI" id="CHEBI:57805"/>
        <dbReference type="EC" id="2.6.1.11"/>
    </reaction>
</comment>
<dbReference type="InterPro" id="IPR049704">
    <property type="entry name" value="Aminotrans_3_PPA_site"/>
</dbReference>
<proteinExistence type="inferred from homology"/>
<feature type="binding site" evidence="5">
    <location>
        <position position="139"/>
    </location>
    <ligand>
        <name>N(2)-acetyl-L-ornithine</name>
        <dbReference type="ChEBI" id="CHEBI:57805"/>
    </ligand>
</feature>
<dbReference type="SUPFAM" id="SSF53383">
    <property type="entry name" value="PLP-dependent transferases"/>
    <property type="match status" value="1"/>
</dbReference>
<dbReference type="GO" id="GO:0006526">
    <property type="term" value="P:L-arginine biosynthetic process"/>
    <property type="evidence" value="ECO:0007669"/>
    <property type="project" value="UniProtKB-UniRule"/>
</dbReference>
<feature type="modified residue" description="N6-(pyridoxal phosphate)lysine" evidence="5">
    <location>
        <position position="250"/>
    </location>
</feature>
<keyword evidence="2 5" id="KW-0028">Amino-acid biosynthesis</keyword>
<dbReference type="Gene3D" id="3.90.1150.10">
    <property type="entry name" value="Aspartate Aminotransferase, domain 1"/>
    <property type="match status" value="1"/>
</dbReference>
<name>A0A6N2UL72_BLAHA</name>
<protein>
    <recommendedName>
        <fullName evidence="5">Acetylornithine aminotransferase</fullName>
        <shortName evidence="5">ACOAT</shortName>
        <ecNumber evidence="5">2.6.1.11</ecNumber>
    </recommendedName>
</protein>
<accession>A0A6N2UL72</accession>
<dbReference type="Gene3D" id="3.40.640.10">
    <property type="entry name" value="Type I PLP-dependent aspartate aminotransferase-like (Major domain)"/>
    <property type="match status" value="1"/>
</dbReference>
<sequence length="393" mass="43529">MMNKSIEASEENLLHIYNRFPIAFEHGEGMYLYDENSKKYLDFGAGFAVSALGYGNKKLAKALKKQIDLLYHTSNLYYHKNCAEAAEKLNQYAQMDKIFFTNSGAEAIEGALKTARRYAYNKKSGKYQFIAMENSFHGRTFGALSVTGHEAYRTPFEPLVPGVSFAEFNNIESVKKLVTDRTCAIILEPIQGEGGIHPATQEFMEAVRKLCDEKDILLIFDEVQCGMGRSGSMFAWQGYGVKPDILAMAKGIGSGIPVGAFAVTKKVAENSLKPGDHGATYGGNPLACKAVKTVLDIFEEEDILGHVKEITPYLEDKLDSLTEELDCVLERRGKGLIQGIVLKQPVAEVCTKAMEEGLLVIQAQGNVLRLVPPLIVEKEHVDEMIEKLKKALR</sequence>
<comment type="pathway">
    <text evidence="5">Amino-acid biosynthesis; L-arginine biosynthesis; N(2)-acetyl-L-ornithine from L-glutamate: step 4/4.</text>
</comment>
<evidence type="ECO:0000256" key="1">
    <source>
        <dbReference type="ARBA" id="ARBA00022576"/>
    </source>
</evidence>